<dbReference type="PROSITE" id="PS51898">
    <property type="entry name" value="TYR_RECOMBINASE"/>
    <property type="match status" value="1"/>
</dbReference>
<dbReference type="InterPro" id="IPR050090">
    <property type="entry name" value="Tyrosine_recombinase_XerCD"/>
</dbReference>
<dbReference type="InterPro" id="IPR013762">
    <property type="entry name" value="Integrase-like_cat_sf"/>
</dbReference>
<dbReference type="GO" id="GO:0003677">
    <property type="term" value="F:DNA binding"/>
    <property type="evidence" value="ECO:0007669"/>
    <property type="project" value="InterPro"/>
</dbReference>
<proteinExistence type="predicted"/>
<gene>
    <name evidence="2" type="ORF">GKE97_12780</name>
</gene>
<dbReference type="PANTHER" id="PTHR30349">
    <property type="entry name" value="PHAGE INTEGRASE-RELATED"/>
    <property type="match status" value="1"/>
</dbReference>
<reference evidence="2 3" key="1">
    <citation type="journal article" date="2019" name="Nat. Med.">
        <title>A library of human gut bacterial isolates paired with longitudinal multiomics data enables mechanistic microbiome research.</title>
        <authorList>
            <person name="Poyet M."/>
            <person name="Groussin M."/>
            <person name="Gibbons S.M."/>
            <person name="Avila-Pacheco J."/>
            <person name="Jiang X."/>
            <person name="Kearney S.M."/>
            <person name="Perrotta A.R."/>
            <person name="Berdy B."/>
            <person name="Zhao S."/>
            <person name="Lieberman T.D."/>
            <person name="Swanson P.K."/>
            <person name="Smith M."/>
            <person name="Roesemann S."/>
            <person name="Alexander J.E."/>
            <person name="Rich S.A."/>
            <person name="Livny J."/>
            <person name="Vlamakis H."/>
            <person name="Clish C."/>
            <person name="Bullock K."/>
            <person name="Deik A."/>
            <person name="Scott J."/>
            <person name="Pierce K.A."/>
            <person name="Xavier R.J."/>
            <person name="Alm E.J."/>
        </authorList>
    </citation>
    <scope>NUCLEOTIDE SEQUENCE [LARGE SCALE GENOMIC DNA]</scope>
    <source>
        <strain evidence="2 3">BIOML-A2</strain>
    </source>
</reference>
<dbReference type="Proteomes" id="UP000434475">
    <property type="component" value="Unassembled WGS sequence"/>
</dbReference>
<dbReference type="SUPFAM" id="SSF56349">
    <property type="entry name" value="DNA breaking-rejoining enzymes"/>
    <property type="match status" value="1"/>
</dbReference>
<dbReference type="GO" id="GO:0006310">
    <property type="term" value="P:DNA recombination"/>
    <property type="evidence" value="ECO:0007669"/>
    <property type="project" value="UniProtKB-KW"/>
</dbReference>
<name>A0A174NQX8_FLAPL</name>
<sequence length="415" mass="46981">MSDEIVFDVLCTKVLDALRALGLGKFSIRNYYYEGMWPIIKVYRSEGVIFYSAAFTNEIVNRFHLDHENGLVADRIWAKVRKASILFEEYVQTGKIVWKRVRPDPKISLAPYYHELLRRFCQHEANTRAIGFESLRDEENVCRKFFAYLDASGCHTCQDINLVNVNAFLLFIASQRKSSMDRVCNTLKHLSAYLVSIQNCCDFSAALTTRPAPRKKLRPAFSAKEVHTVVDAAAKNPSLSLRDTAMFAVAASLGLRAGDIVRLTLSDIDWIHHEIRFVQNKTGVELHLPLEASVGNAIANYILHERPKTQSPALFVRSRIPFDFMTSTAAGDRLRKYMKLSDVEYTPGDGKGFHSFRRYVASSMINQEVPIDTVKEILGHTQIGSMKAYMRISRDKLAMCALGLDGIEVVQEALL</sequence>
<evidence type="ECO:0000313" key="3">
    <source>
        <dbReference type="Proteomes" id="UP000434475"/>
    </source>
</evidence>
<dbReference type="RefSeq" id="WP_009261082.1">
    <property type="nucleotide sequence ID" value="NZ_CAXUMB010000005.1"/>
</dbReference>
<protein>
    <submittedName>
        <fullName evidence="2">Tyrosine-type recombinase/integrase</fullName>
    </submittedName>
</protein>
<dbReference type="EMBL" id="WKPR01000012">
    <property type="protein sequence ID" value="MSB20393.1"/>
    <property type="molecule type" value="Genomic_DNA"/>
</dbReference>
<dbReference type="Gene3D" id="1.10.443.10">
    <property type="entry name" value="Intergrase catalytic core"/>
    <property type="match status" value="1"/>
</dbReference>
<keyword evidence="1" id="KW-0233">DNA recombination</keyword>
<dbReference type="GO" id="GO:0015074">
    <property type="term" value="P:DNA integration"/>
    <property type="evidence" value="ECO:0007669"/>
    <property type="project" value="InterPro"/>
</dbReference>
<dbReference type="InterPro" id="IPR011010">
    <property type="entry name" value="DNA_brk_join_enz"/>
</dbReference>
<comment type="caution">
    <text evidence="2">The sequence shown here is derived from an EMBL/GenBank/DDBJ whole genome shotgun (WGS) entry which is preliminary data.</text>
</comment>
<dbReference type="InterPro" id="IPR002104">
    <property type="entry name" value="Integrase_catalytic"/>
</dbReference>
<dbReference type="AlphaFoldDB" id="A0A174NQX8"/>
<organism evidence="2 3">
    <name type="scientific">Flavonifractor plautii</name>
    <name type="common">Fusobacterium plautii</name>
    <dbReference type="NCBI Taxonomy" id="292800"/>
    <lineage>
        <taxon>Bacteria</taxon>
        <taxon>Bacillati</taxon>
        <taxon>Bacillota</taxon>
        <taxon>Clostridia</taxon>
        <taxon>Eubacteriales</taxon>
        <taxon>Oscillospiraceae</taxon>
        <taxon>Flavonifractor</taxon>
    </lineage>
</organism>
<evidence type="ECO:0000256" key="1">
    <source>
        <dbReference type="ARBA" id="ARBA00023172"/>
    </source>
</evidence>
<dbReference type="Pfam" id="PF00589">
    <property type="entry name" value="Phage_integrase"/>
    <property type="match status" value="1"/>
</dbReference>
<dbReference type="PANTHER" id="PTHR30349:SF90">
    <property type="entry name" value="TYROSINE RECOMBINASE XERD"/>
    <property type="match status" value="1"/>
</dbReference>
<evidence type="ECO:0000313" key="2">
    <source>
        <dbReference type="EMBL" id="MSB20393.1"/>
    </source>
</evidence>
<accession>A0A174NQX8</accession>